<keyword evidence="2" id="KW-0597">Phosphoprotein</keyword>
<proteinExistence type="predicted"/>
<gene>
    <name evidence="4" type="ORF">ACFQ1M_17735</name>
</gene>
<evidence type="ECO:0000313" key="4">
    <source>
        <dbReference type="EMBL" id="MFD0864060.1"/>
    </source>
</evidence>
<keyword evidence="1" id="KW-0238">DNA-binding</keyword>
<evidence type="ECO:0000313" key="5">
    <source>
        <dbReference type="Proteomes" id="UP001596978"/>
    </source>
</evidence>
<dbReference type="Pfam" id="PF00072">
    <property type="entry name" value="Response_reg"/>
    <property type="match status" value="1"/>
</dbReference>
<dbReference type="Proteomes" id="UP001596978">
    <property type="component" value="Unassembled WGS sequence"/>
</dbReference>
<dbReference type="PANTHER" id="PTHR43214:SF17">
    <property type="entry name" value="TRANSCRIPTIONAL REGULATORY PROTEIN RCSB"/>
    <property type="match status" value="1"/>
</dbReference>
<dbReference type="PANTHER" id="PTHR43214">
    <property type="entry name" value="TWO-COMPONENT RESPONSE REGULATOR"/>
    <property type="match status" value="1"/>
</dbReference>
<dbReference type="RefSeq" id="WP_386410985.1">
    <property type="nucleotide sequence ID" value="NZ_JBHTJH010000025.1"/>
</dbReference>
<dbReference type="InterPro" id="IPR039420">
    <property type="entry name" value="WalR-like"/>
</dbReference>
<sequence>MKKKLSVLIIDDHPMIIEGYQNSLLALKSEGFSFSYETANDCDEAIRKIDEAAGSDTFDVMLVDINLPASSDGDITSGEDIVVYARPLFPNTKFIILTMYNENHRLHNILRSCDPDGLLIKSDLTSNELAKAFKEVLNDPPYYSHTVDKYLRKAMRNNFALDDVNRKIIYYLSQGIKTKNLTTHVGLSLSAIEKRKSQIKALFGIESGDDERLLEEARKRGFV</sequence>
<dbReference type="InterPro" id="IPR011006">
    <property type="entry name" value="CheY-like_superfamily"/>
</dbReference>
<dbReference type="SMART" id="SM00448">
    <property type="entry name" value="REC"/>
    <property type="match status" value="1"/>
</dbReference>
<feature type="modified residue" description="4-aspartylphosphate" evidence="2">
    <location>
        <position position="64"/>
    </location>
</feature>
<feature type="domain" description="Response regulatory" evidence="3">
    <location>
        <begin position="6"/>
        <end position="136"/>
    </location>
</feature>
<dbReference type="EMBL" id="JBHTJH010000025">
    <property type="protein sequence ID" value="MFD0864060.1"/>
    <property type="molecule type" value="Genomic_DNA"/>
</dbReference>
<protein>
    <submittedName>
        <fullName evidence="4">Response regulator</fullName>
    </submittedName>
</protein>
<organism evidence="4 5">
    <name type="scientific">Sungkyunkwania multivorans</name>
    <dbReference type="NCBI Taxonomy" id="1173618"/>
    <lineage>
        <taxon>Bacteria</taxon>
        <taxon>Pseudomonadati</taxon>
        <taxon>Bacteroidota</taxon>
        <taxon>Flavobacteriia</taxon>
        <taxon>Flavobacteriales</taxon>
        <taxon>Flavobacteriaceae</taxon>
        <taxon>Sungkyunkwania</taxon>
    </lineage>
</organism>
<accession>A0ABW3D4S8</accession>
<evidence type="ECO:0000259" key="3">
    <source>
        <dbReference type="PROSITE" id="PS50110"/>
    </source>
</evidence>
<dbReference type="InterPro" id="IPR001789">
    <property type="entry name" value="Sig_transdc_resp-reg_receiver"/>
</dbReference>
<dbReference type="SUPFAM" id="SSF52172">
    <property type="entry name" value="CheY-like"/>
    <property type="match status" value="1"/>
</dbReference>
<evidence type="ECO:0000256" key="1">
    <source>
        <dbReference type="ARBA" id="ARBA00023125"/>
    </source>
</evidence>
<dbReference type="Gene3D" id="3.40.50.2300">
    <property type="match status" value="1"/>
</dbReference>
<evidence type="ECO:0000256" key="2">
    <source>
        <dbReference type="PROSITE-ProRule" id="PRU00169"/>
    </source>
</evidence>
<keyword evidence="5" id="KW-1185">Reference proteome</keyword>
<dbReference type="PROSITE" id="PS50110">
    <property type="entry name" value="RESPONSE_REGULATORY"/>
    <property type="match status" value="1"/>
</dbReference>
<comment type="caution">
    <text evidence="4">The sequence shown here is derived from an EMBL/GenBank/DDBJ whole genome shotgun (WGS) entry which is preliminary data.</text>
</comment>
<name>A0ABW3D4S8_9FLAO</name>
<reference evidence="5" key="1">
    <citation type="journal article" date="2019" name="Int. J. Syst. Evol. Microbiol.">
        <title>The Global Catalogue of Microorganisms (GCM) 10K type strain sequencing project: providing services to taxonomists for standard genome sequencing and annotation.</title>
        <authorList>
            <consortium name="The Broad Institute Genomics Platform"/>
            <consortium name="The Broad Institute Genome Sequencing Center for Infectious Disease"/>
            <person name="Wu L."/>
            <person name="Ma J."/>
        </authorList>
    </citation>
    <scope>NUCLEOTIDE SEQUENCE [LARGE SCALE GENOMIC DNA]</scope>
    <source>
        <strain evidence="5">CCUG 62952</strain>
    </source>
</reference>